<dbReference type="GO" id="GO:0016020">
    <property type="term" value="C:membrane"/>
    <property type="evidence" value="ECO:0007669"/>
    <property type="project" value="TreeGrafter"/>
</dbReference>
<sequence>MSLFKARDWWHVQCGHGEEFDMGCLLVANIDNDPSGQAKIVTGSFAGFLRVYLPRDRGYKAEDLLLETELEGGPVLGLAAGRFTGSGGLQMAVLHPRKLTVYNLQAQGGGSYMQLVRLYEHYLEHTAANMCYGPFGGVQGCDYLCVQSYDGQLYFLEAEALAFTRYLPNFLVPGPLAYVDVSDTFVTCTAAMELEAYKYKVVAAASGEKSSQAANTLGSPPHPTSNNPGTKKMQADWKVVLGESAIDIRVGRFSQGLASHQADIIVLGEHTLFVLSSAGQITFQKRLEYHPACCCLYPVPGAKTPGGPENLLVATHTKALLVYRTTVLSWAAKADAQPCALAVAELPSMRGAVVALDDEGRLAVLYMGTDPLLNPVGFTETKDLDYEAMAREHRALARVIRDHGGGAGGTRLVDPADKLMMRAQIPQRLDAPRGGPGGLGAPDGGDGLGDLSSLGGVADGKRLTVRLYIALMGGSGADNLTLSVTAPEPLTPLAPEIYVPVVSTNPSDPTVVLVTLATGTGSLPVSATALVVATYNTPAGEPRSQRLDLALPLCAFCTVVPPVKSAEFKVTLSTNRPPPPLGSVFEDALAAAAPGVAQALSGGGGMTSGGGAAGSSASVLSFQFYGGAGEVTILVSKAGGRYRIQSNVLESMWLVAKELAQRLSRYYAESEAGLPSPPEGPFAVSYEDNLPLDDFFEGSQGGSRALDDFFEVVEQHFAARLRVAELRQALEDRAVQFRNIEKRLLMRFKDKSPAPLNELDAMMNETYTSLMELAGSMEEAQAAVSTAARRLGGCVQLLLLLVRWRFGLSDPEFMVLKGCIPAEIHDGSDVGWEETTEAAMTHLLRTSLAKNAKEQAVQVAPLAPAKDTQRLRKHVSLVLERMGRGMRLLSANDAAAAVAELAEAQAAASAAPSAGGGGGRPLYREPPPLAEEPPLPAPGLAVVMEEDDGGINNGGGGGGGSFARGGSFGGGGGGSFGGGMGEAAGGMMMGAAAGMAAGAVYGGGEDEIAAAVYGSGGGEGPTQYAGGLDSAYLDQVPYGGEYDGNGGAGTNEVIYGGNGVGDGGGGGFYTPAEEVDGMGAGNGNYGGNADVLTL</sequence>
<dbReference type="PANTHER" id="PTHR20991:SF0">
    <property type="entry name" value="PROTEIN PTHB1"/>
    <property type="match status" value="1"/>
</dbReference>
<feature type="compositionally biased region" description="Pro residues" evidence="1">
    <location>
        <begin position="924"/>
        <end position="937"/>
    </location>
</feature>
<dbReference type="InterPro" id="IPR055362">
    <property type="entry name" value="PTHB1_pf_dom"/>
</dbReference>
<evidence type="ECO:0000256" key="1">
    <source>
        <dbReference type="SAM" id="MobiDB-lite"/>
    </source>
</evidence>
<evidence type="ECO:0000313" key="7">
    <source>
        <dbReference type="Proteomes" id="UP000612055"/>
    </source>
</evidence>
<dbReference type="Proteomes" id="UP000612055">
    <property type="component" value="Unassembled WGS sequence"/>
</dbReference>
<gene>
    <name evidence="6" type="ORF">HYH03_013291</name>
</gene>
<proteinExistence type="predicted"/>
<feature type="domain" description="PTHB1 C-terminal helix bundle" evidence="5">
    <location>
        <begin position="809"/>
        <end position="881"/>
    </location>
</feature>
<feature type="domain" description="PTHB1 N-terminal" evidence="2">
    <location>
        <begin position="1"/>
        <end position="371"/>
    </location>
</feature>
<dbReference type="GO" id="GO:0034464">
    <property type="term" value="C:BBSome"/>
    <property type="evidence" value="ECO:0007669"/>
    <property type="project" value="InterPro"/>
</dbReference>
<reference evidence="6" key="1">
    <citation type="journal article" date="2020" name="bioRxiv">
        <title>Comparative genomics of Chlamydomonas.</title>
        <authorList>
            <person name="Craig R.J."/>
            <person name="Hasan A.R."/>
            <person name="Ness R.W."/>
            <person name="Keightley P.D."/>
        </authorList>
    </citation>
    <scope>NUCLEOTIDE SEQUENCE</scope>
    <source>
        <strain evidence="6">CCAP 11/70</strain>
    </source>
</reference>
<feature type="domain" description="PTHB1 platform" evidence="3">
    <location>
        <begin position="552"/>
        <end position="670"/>
    </location>
</feature>
<evidence type="ECO:0000259" key="4">
    <source>
        <dbReference type="Pfam" id="PF23338"/>
    </source>
</evidence>
<organism evidence="6 7">
    <name type="scientific">Edaphochlamys debaryana</name>
    <dbReference type="NCBI Taxonomy" id="47281"/>
    <lineage>
        <taxon>Eukaryota</taxon>
        <taxon>Viridiplantae</taxon>
        <taxon>Chlorophyta</taxon>
        <taxon>core chlorophytes</taxon>
        <taxon>Chlorophyceae</taxon>
        <taxon>CS clade</taxon>
        <taxon>Chlamydomonadales</taxon>
        <taxon>Chlamydomonadales incertae sedis</taxon>
        <taxon>Edaphochlamys</taxon>
    </lineage>
</organism>
<protein>
    <recommendedName>
        <fullName evidence="8">Bardet-Biedl syndrome 9</fullName>
    </recommendedName>
</protein>
<dbReference type="InterPro" id="IPR028073">
    <property type="entry name" value="PHTB1_N_dom"/>
</dbReference>
<evidence type="ECO:0000259" key="5">
    <source>
        <dbReference type="Pfam" id="PF23339"/>
    </source>
</evidence>
<dbReference type="InterPro" id="IPR055363">
    <property type="entry name" value="PTHB1_hp_dom"/>
</dbReference>
<evidence type="ECO:0000259" key="3">
    <source>
        <dbReference type="Pfam" id="PF23337"/>
    </source>
</evidence>
<dbReference type="EMBL" id="JAEHOE010000087">
    <property type="protein sequence ID" value="KAG2488147.1"/>
    <property type="molecule type" value="Genomic_DNA"/>
</dbReference>
<dbReference type="InterPro" id="IPR055364">
    <property type="entry name" value="PTHB1_CtH_dom"/>
</dbReference>
<dbReference type="PANTHER" id="PTHR20991">
    <property type="entry name" value="PARATHYROID HORMONE-RESPONSIVE B1 GENE"/>
    <property type="match status" value="1"/>
</dbReference>
<feature type="compositionally biased region" description="Polar residues" evidence="1">
    <location>
        <begin position="212"/>
        <end position="229"/>
    </location>
</feature>
<feature type="region of interest" description="Disordered" evidence="1">
    <location>
        <begin position="212"/>
        <end position="231"/>
    </location>
</feature>
<accession>A0A835XNG6</accession>
<feature type="region of interest" description="Disordered" evidence="1">
    <location>
        <begin position="909"/>
        <end position="937"/>
    </location>
</feature>
<dbReference type="AlphaFoldDB" id="A0A835XNG6"/>
<name>A0A835XNG6_9CHLO</name>
<evidence type="ECO:0000313" key="6">
    <source>
        <dbReference type="EMBL" id="KAG2488147.1"/>
    </source>
</evidence>
<dbReference type="Pfam" id="PF14727">
    <property type="entry name" value="PHTB1_N"/>
    <property type="match status" value="1"/>
</dbReference>
<dbReference type="GO" id="GO:0060271">
    <property type="term" value="P:cilium assembly"/>
    <property type="evidence" value="ECO:0007669"/>
    <property type="project" value="TreeGrafter"/>
</dbReference>
<evidence type="ECO:0008006" key="8">
    <source>
        <dbReference type="Google" id="ProtNLM"/>
    </source>
</evidence>
<dbReference type="InterPro" id="IPR026511">
    <property type="entry name" value="PTHB1"/>
</dbReference>
<keyword evidence="7" id="KW-1185">Reference proteome</keyword>
<dbReference type="Pfam" id="PF23337">
    <property type="entry name" value="PTHB1_pf"/>
    <property type="match status" value="1"/>
</dbReference>
<feature type="domain" description="PTHB1 hairpin" evidence="4">
    <location>
        <begin position="705"/>
        <end position="804"/>
    </location>
</feature>
<dbReference type="Pfam" id="PF23339">
    <property type="entry name" value="PTHB1_CtH"/>
    <property type="match status" value="1"/>
</dbReference>
<dbReference type="Pfam" id="PF23338">
    <property type="entry name" value="PTHB1_hp"/>
    <property type="match status" value="1"/>
</dbReference>
<evidence type="ECO:0000259" key="2">
    <source>
        <dbReference type="Pfam" id="PF14727"/>
    </source>
</evidence>
<dbReference type="OrthoDB" id="10262646at2759"/>
<comment type="caution">
    <text evidence="6">The sequence shown here is derived from an EMBL/GenBank/DDBJ whole genome shotgun (WGS) entry which is preliminary data.</text>
</comment>